<evidence type="ECO:0000313" key="1">
    <source>
        <dbReference type="EMBL" id="KAH3836902.1"/>
    </source>
</evidence>
<dbReference type="EMBL" id="JAIWYP010000004">
    <property type="protein sequence ID" value="KAH3836902.1"/>
    <property type="molecule type" value="Genomic_DNA"/>
</dbReference>
<protein>
    <submittedName>
        <fullName evidence="1">Uncharacterized protein</fullName>
    </submittedName>
</protein>
<dbReference type="Proteomes" id="UP000828390">
    <property type="component" value="Unassembled WGS sequence"/>
</dbReference>
<proteinExistence type="predicted"/>
<reference evidence="1" key="2">
    <citation type="submission" date="2020-11" db="EMBL/GenBank/DDBJ databases">
        <authorList>
            <person name="McCartney M.A."/>
            <person name="Auch B."/>
            <person name="Kono T."/>
            <person name="Mallez S."/>
            <person name="Becker A."/>
            <person name="Gohl D.M."/>
            <person name="Silverstein K.A.T."/>
            <person name="Koren S."/>
            <person name="Bechman K.B."/>
            <person name="Herman A."/>
            <person name="Abrahante J.E."/>
            <person name="Garbe J."/>
        </authorList>
    </citation>
    <scope>NUCLEOTIDE SEQUENCE</scope>
    <source>
        <strain evidence="1">Duluth1</strain>
        <tissue evidence="1">Whole animal</tissue>
    </source>
</reference>
<reference evidence="1" key="1">
    <citation type="journal article" date="2019" name="bioRxiv">
        <title>The Genome of the Zebra Mussel, Dreissena polymorpha: A Resource for Invasive Species Research.</title>
        <authorList>
            <person name="McCartney M.A."/>
            <person name="Auch B."/>
            <person name="Kono T."/>
            <person name="Mallez S."/>
            <person name="Zhang Y."/>
            <person name="Obille A."/>
            <person name="Becker A."/>
            <person name="Abrahante J.E."/>
            <person name="Garbe J."/>
            <person name="Badalamenti J.P."/>
            <person name="Herman A."/>
            <person name="Mangelson H."/>
            <person name="Liachko I."/>
            <person name="Sullivan S."/>
            <person name="Sone E.D."/>
            <person name="Koren S."/>
            <person name="Silverstein K.A.T."/>
            <person name="Beckman K.B."/>
            <person name="Gohl D.M."/>
        </authorList>
    </citation>
    <scope>NUCLEOTIDE SEQUENCE</scope>
    <source>
        <strain evidence="1">Duluth1</strain>
        <tissue evidence="1">Whole animal</tissue>
    </source>
</reference>
<dbReference type="AlphaFoldDB" id="A0A9D4KBR9"/>
<organism evidence="1 2">
    <name type="scientific">Dreissena polymorpha</name>
    <name type="common">Zebra mussel</name>
    <name type="synonym">Mytilus polymorpha</name>
    <dbReference type="NCBI Taxonomy" id="45954"/>
    <lineage>
        <taxon>Eukaryota</taxon>
        <taxon>Metazoa</taxon>
        <taxon>Spiralia</taxon>
        <taxon>Lophotrochozoa</taxon>
        <taxon>Mollusca</taxon>
        <taxon>Bivalvia</taxon>
        <taxon>Autobranchia</taxon>
        <taxon>Heteroconchia</taxon>
        <taxon>Euheterodonta</taxon>
        <taxon>Imparidentia</taxon>
        <taxon>Neoheterodontei</taxon>
        <taxon>Myida</taxon>
        <taxon>Dreissenoidea</taxon>
        <taxon>Dreissenidae</taxon>
        <taxon>Dreissena</taxon>
    </lineage>
</organism>
<evidence type="ECO:0000313" key="2">
    <source>
        <dbReference type="Proteomes" id="UP000828390"/>
    </source>
</evidence>
<accession>A0A9D4KBR9</accession>
<gene>
    <name evidence="1" type="ORF">DPMN_110278</name>
</gene>
<keyword evidence="2" id="KW-1185">Reference proteome</keyword>
<name>A0A9D4KBR9_DREPO</name>
<comment type="caution">
    <text evidence="1">The sequence shown here is derived from an EMBL/GenBank/DDBJ whole genome shotgun (WGS) entry which is preliminary data.</text>
</comment>
<sequence>MSKSVSSPTNVVVLRRDRYTVFNNLNVCIPRRQNNIASHVCQSCADQSNHAGLVSVTR</sequence>